<evidence type="ECO:0000313" key="2">
    <source>
        <dbReference type="EMBL" id="ORA01382.1"/>
    </source>
</evidence>
<dbReference type="Pfam" id="PF00501">
    <property type="entry name" value="AMP-binding"/>
    <property type="match status" value="1"/>
</dbReference>
<sequence>ELVFPAGDDLAYVLYTSGTTGVPKGVGIAHRNVTGLMASLDSDLLPAGGQVWSQCHSHAFDASVWEIWGALLHGGCLVVV</sequence>
<dbReference type="GO" id="GO:0031177">
    <property type="term" value="F:phosphopantetheine binding"/>
    <property type="evidence" value="ECO:0007669"/>
    <property type="project" value="TreeGrafter"/>
</dbReference>
<dbReference type="EMBL" id="MVHE01000439">
    <property type="protein sequence ID" value="ORA01382.1"/>
    <property type="molecule type" value="Genomic_DNA"/>
</dbReference>
<feature type="non-terminal residue" evidence="2">
    <location>
        <position position="80"/>
    </location>
</feature>
<dbReference type="GO" id="GO:0044550">
    <property type="term" value="P:secondary metabolite biosynthetic process"/>
    <property type="evidence" value="ECO:0007669"/>
    <property type="project" value="TreeGrafter"/>
</dbReference>
<name>A0A1W9YN86_MYCAN</name>
<dbReference type="PRINTS" id="PR00154">
    <property type="entry name" value="AMPBINDING"/>
</dbReference>
<dbReference type="Proteomes" id="UP000192284">
    <property type="component" value="Unassembled WGS sequence"/>
</dbReference>
<dbReference type="InterPro" id="IPR000873">
    <property type="entry name" value="AMP-dep_synth/lig_dom"/>
</dbReference>
<dbReference type="Gene3D" id="3.40.50.12780">
    <property type="entry name" value="N-terminal domain of ligase-like"/>
    <property type="match status" value="1"/>
</dbReference>
<reference evidence="2 3" key="1">
    <citation type="submission" date="2017-02" db="EMBL/GenBank/DDBJ databases">
        <title>The new phylogeny of genus Mycobacterium.</title>
        <authorList>
            <person name="Tortoli E."/>
            <person name="Trovato A."/>
            <person name="Cirillo D.M."/>
        </authorList>
    </citation>
    <scope>NUCLEOTIDE SEQUENCE [LARGE SCALE GENOMIC DNA]</scope>
    <source>
        <strain evidence="2 3">DSM 45057</strain>
    </source>
</reference>
<protein>
    <recommendedName>
        <fullName evidence="1">AMP-dependent synthetase/ligase domain-containing protein</fullName>
    </recommendedName>
</protein>
<dbReference type="GO" id="GO:0005829">
    <property type="term" value="C:cytosol"/>
    <property type="evidence" value="ECO:0007669"/>
    <property type="project" value="TreeGrafter"/>
</dbReference>
<dbReference type="PANTHER" id="PTHR45527">
    <property type="entry name" value="NONRIBOSOMAL PEPTIDE SYNTHETASE"/>
    <property type="match status" value="1"/>
</dbReference>
<accession>A0A1W9YN86</accession>
<dbReference type="SUPFAM" id="SSF56801">
    <property type="entry name" value="Acetyl-CoA synthetase-like"/>
    <property type="match status" value="1"/>
</dbReference>
<feature type="domain" description="AMP-dependent synthetase/ligase" evidence="1">
    <location>
        <begin position="5"/>
        <end position="80"/>
    </location>
</feature>
<dbReference type="RefSeq" id="WP_139802142.1">
    <property type="nucleotide sequence ID" value="NZ_MVHE01000439.1"/>
</dbReference>
<dbReference type="InterPro" id="IPR042099">
    <property type="entry name" value="ANL_N_sf"/>
</dbReference>
<dbReference type="AlphaFoldDB" id="A0A1W9YN86"/>
<dbReference type="PANTHER" id="PTHR45527:SF14">
    <property type="entry name" value="PLIPASTATIN SYNTHASE SUBUNIT B"/>
    <property type="match status" value="1"/>
</dbReference>
<comment type="caution">
    <text evidence="2">The sequence shown here is derived from an EMBL/GenBank/DDBJ whole genome shotgun (WGS) entry which is preliminary data.</text>
</comment>
<evidence type="ECO:0000313" key="3">
    <source>
        <dbReference type="Proteomes" id="UP000192284"/>
    </source>
</evidence>
<evidence type="ECO:0000259" key="1">
    <source>
        <dbReference type="Pfam" id="PF00501"/>
    </source>
</evidence>
<dbReference type="PROSITE" id="PS00455">
    <property type="entry name" value="AMP_BINDING"/>
    <property type="match status" value="1"/>
</dbReference>
<organism evidence="2 3">
    <name type="scientific">Mycobacterium angelicum</name>
    <dbReference type="NCBI Taxonomy" id="470074"/>
    <lineage>
        <taxon>Bacteria</taxon>
        <taxon>Bacillati</taxon>
        <taxon>Actinomycetota</taxon>
        <taxon>Actinomycetes</taxon>
        <taxon>Mycobacteriales</taxon>
        <taxon>Mycobacteriaceae</taxon>
        <taxon>Mycobacterium</taxon>
    </lineage>
</organism>
<dbReference type="GO" id="GO:0043041">
    <property type="term" value="P:amino acid activation for nonribosomal peptide biosynthetic process"/>
    <property type="evidence" value="ECO:0007669"/>
    <property type="project" value="TreeGrafter"/>
</dbReference>
<dbReference type="OrthoDB" id="3691933at2"/>
<dbReference type="InterPro" id="IPR020845">
    <property type="entry name" value="AMP-binding_CS"/>
</dbReference>
<dbReference type="InterPro" id="IPR020459">
    <property type="entry name" value="AMP-binding"/>
</dbReference>
<feature type="non-terminal residue" evidence="2">
    <location>
        <position position="1"/>
    </location>
</feature>
<proteinExistence type="predicted"/>
<keyword evidence="3" id="KW-1185">Reference proteome</keyword>
<gene>
    <name evidence="2" type="ORF">BST12_30185</name>
</gene>